<comment type="subunit">
    <text evidence="2 10">Heterotrimer of A, B and C subunits.</text>
</comment>
<proteinExistence type="inferred from homology"/>
<dbReference type="InterPro" id="IPR017959">
    <property type="entry name" value="Asn/Gln-tRNA_amidoTrfase_suB/E"/>
</dbReference>
<comment type="catalytic activity">
    <reaction evidence="9 10">
        <text>L-glutamyl-tRNA(Gln) + L-glutamine + ATP + H2O = L-glutaminyl-tRNA(Gln) + L-glutamate + ADP + phosphate + H(+)</text>
        <dbReference type="Rhea" id="RHEA:17521"/>
        <dbReference type="Rhea" id="RHEA-COMP:9681"/>
        <dbReference type="Rhea" id="RHEA-COMP:9684"/>
        <dbReference type="ChEBI" id="CHEBI:15377"/>
        <dbReference type="ChEBI" id="CHEBI:15378"/>
        <dbReference type="ChEBI" id="CHEBI:29985"/>
        <dbReference type="ChEBI" id="CHEBI:30616"/>
        <dbReference type="ChEBI" id="CHEBI:43474"/>
        <dbReference type="ChEBI" id="CHEBI:58359"/>
        <dbReference type="ChEBI" id="CHEBI:78520"/>
        <dbReference type="ChEBI" id="CHEBI:78521"/>
        <dbReference type="ChEBI" id="CHEBI:456216"/>
    </reaction>
</comment>
<dbReference type="EMBL" id="MFPS01000007">
    <property type="protein sequence ID" value="OGH59493.1"/>
    <property type="molecule type" value="Genomic_DNA"/>
</dbReference>
<keyword evidence="3 10" id="KW-0436">Ligase</keyword>
<dbReference type="NCBIfam" id="NF004014">
    <property type="entry name" value="PRK05477.1-4"/>
    <property type="match status" value="1"/>
</dbReference>
<reference evidence="12 13" key="1">
    <citation type="journal article" date="2016" name="Nat. Commun.">
        <title>Thousands of microbial genomes shed light on interconnected biogeochemical processes in an aquifer system.</title>
        <authorList>
            <person name="Anantharaman K."/>
            <person name="Brown C.T."/>
            <person name="Hug L.A."/>
            <person name="Sharon I."/>
            <person name="Castelle C.J."/>
            <person name="Probst A.J."/>
            <person name="Thomas B.C."/>
            <person name="Singh A."/>
            <person name="Wilkins M.J."/>
            <person name="Karaoz U."/>
            <person name="Brodie E.L."/>
            <person name="Williams K.H."/>
            <person name="Hubbard S.S."/>
            <person name="Banfield J.F."/>
        </authorList>
    </citation>
    <scope>NUCLEOTIDE SEQUENCE [LARGE SCALE GENOMIC DNA]</scope>
</reference>
<evidence type="ECO:0000256" key="5">
    <source>
        <dbReference type="ARBA" id="ARBA00022840"/>
    </source>
</evidence>
<dbReference type="Proteomes" id="UP000177067">
    <property type="component" value="Unassembled WGS sequence"/>
</dbReference>
<accession>A0A1F6LJM2</accession>
<dbReference type="PANTHER" id="PTHR11659">
    <property type="entry name" value="GLUTAMYL-TRNA GLN AMIDOTRANSFERASE SUBUNIT B MITOCHONDRIAL AND PROKARYOTIC PET112-RELATED"/>
    <property type="match status" value="1"/>
</dbReference>
<evidence type="ECO:0000256" key="8">
    <source>
        <dbReference type="ARBA" id="ARBA00047380"/>
    </source>
</evidence>
<evidence type="ECO:0000256" key="2">
    <source>
        <dbReference type="ARBA" id="ARBA00011123"/>
    </source>
</evidence>
<evidence type="ECO:0000256" key="9">
    <source>
        <dbReference type="ARBA" id="ARBA00047913"/>
    </source>
</evidence>
<dbReference type="Gene3D" id="1.10.150.380">
    <property type="entry name" value="GatB domain, N-terminal subdomain"/>
    <property type="match status" value="1"/>
</dbReference>
<evidence type="ECO:0000256" key="7">
    <source>
        <dbReference type="ARBA" id="ARBA00024799"/>
    </source>
</evidence>
<name>A0A1F6LJM2_9BACT</name>
<evidence type="ECO:0000256" key="10">
    <source>
        <dbReference type="HAMAP-Rule" id="MF_00121"/>
    </source>
</evidence>
<evidence type="ECO:0000256" key="3">
    <source>
        <dbReference type="ARBA" id="ARBA00022598"/>
    </source>
</evidence>
<evidence type="ECO:0000313" key="12">
    <source>
        <dbReference type="EMBL" id="OGH59493.1"/>
    </source>
</evidence>
<dbReference type="InterPro" id="IPR006075">
    <property type="entry name" value="Asn/Gln-tRNA_Trfase_suB/E_cat"/>
</dbReference>
<dbReference type="Gene3D" id="1.10.10.410">
    <property type="match status" value="1"/>
</dbReference>
<dbReference type="InterPro" id="IPR014746">
    <property type="entry name" value="Gln_synth/guanido_kin_cat_dom"/>
</dbReference>
<dbReference type="Pfam" id="PF02934">
    <property type="entry name" value="GatB_N"/>
    <property type="match status" value="1"/>
</dbReference>
<keyword evidence="6 10" id="KW-0648">Protein biosynthesis</keyword>
<comment type="catalytic activity">
    <reaction evidence="8 10">
        <text>L-aspartyl-tRNA(Asn) + L-glutamine + ATP + H2O = L-asparaginyl-tRNA(Asn) + L-glutamate + ADP + phosphate + 2 H(+)</text>
        <dbReference type="Rhea" id="RHEA:14513"/>
        <dbReference type="Rhea" id="RHEA-COMP:9674"/>
        <dbReference type="Rhea" id="RHEA-COMP:9677"/>
        <dbReference type="ChEBI" id="CHEBI:15377"/>
        <dbReference type="ChEBI" id="CHEBI:15378"/>
        <dbReference type="ChEBI" id="CHEBI:29985"/>
        <dbReference type="ChEBI" id="CHEBI:30616"/>
        <dbReference type="ChEBI" id="CHEBI:43474"/>
        <dbReference type="ChEBI" id="CHEBI:58359"/>
        <dbReference type="ChEBI" id="CHEBI:78515"/>
        <dbReference type="ChEBI" id="CHEBI:78516"/>
        <dbReference type="ChEBI" id="CHEBI:456216"/>
    </reaction>
</comment>
<keyword evidence="5 10" id="KW-0067">ATP-binding</keyword>
<dbReference type="GO" id="GO:0006412">
    <property type="term" value="P:translation"/>
    <property type="evidence" value="ECO:0007669"/>
    <property type="project" value="UniProtKB-UniRule"/>
</dbReference>
<dbReference type="PANTHER" id="PTHR11659:SF4">
    <property type="entry name" value="ASPARTYL_GLUTAMYL-TRNA(GLN) AMIDOTRANSFERASE SUBUNIT B_E CATALYTIC DOMAIN-CONTAINING PROTEIN"/>
    <property type="match status" value="1"/>
</dbReference>
<dbReference type="PROSITE" id="PS01234">
    <property type="entry name" value="GATB"/>
    <property type="match status" value="1"/>
</dbReference>
<dbReference type="GO" id="GO:0005524">
    <property type="term" value="F:ATP binding"/>
    <property type="evidence" value="ECO:0007669"/>
    <property type="project" value="UniProtKB-KW"/>
</dbReference>
<comment type="caution">
    <text evidence="12">The sequence shown here is derived from an EMBL/GenBank/DDBJ whole genome shotgun (WGS) entry which is preliminary data.</text>
</comment>
<dbReference type="HAMAP" id="MF_00121">
    <property type="entry name" value="GatB"/>
    <property type="match status" value="1"/>
</dbReference>
<dbReference type="InterPro" id="IPR023168">
    <property type="entry name" value="GatB_Yqey_C_2"/>
</dbReference>
<organism evidence="12 13">
    <name type="scientific">Candidatus Magasanikbacteria bacterium RIFCSPHIGHO2_01_FULL_33_34</name>
    <dbReference type="NCBI Taxonomy" id="1798671"/>
    <lineage>
        <taxon>Bacteria</taxon>
        <taxon>Candidatus Magasanikiibacteriota</taxon>
    </lineage>
</organism>
<dbReference type="GO" id="GO:0050567">
    <property type="term" value="F:glutaminyl-tRNA synthase (glutamine-hydrolyzing) activity"/>
    <property type="evidence" value="ECO:0007669"/>
    <property type="project" value="UniProtKB-UniRule"/>
</dbReference>
<evidence type="ECO:0000313" key="13">
    <source>
        <dbReference type="Proteomes" id="UP000177067"/>
    </source>
</evidence>
<dbReference type="InterPro" id="IPR018027">
    <property type="entry name" value="Asn/Gln_amidotransferase"/>
</dbReference>
<comment type="function">
    <text evidence="7 10">Allows the formation of correctly charged Asn-tRNA(Asn) or Gln-tRNA(Gln) through the transamidation of misacylated Asp-tRNA(Asn) or Glu-tRNA(Gln) in organisms which lack either or both of asparaginyl-tRNA or glutaminyl-tRNA synthetases. The reaction takes place in the presence of glutamine and ATP through an activated phospho-Asp-tRNA(Asn) or phospho-Glu-tRNA(Gln).</text>
</comment>
<gene>
    <name evidence="10" type="primary">gatB</name>
    <name evidence="12" type="ORF">A2725_01570</name>
</gene>
<evidence type="ECO:0000256" key="4">
    <source>
        <dbReference type="ARBA" id="ARBA00022741"/>
    </source>
</evidence>
<dbReference type="SUPFAM" id="SSF89095">
    <property type="entry name" value="GatB/YqeY motif"/>
    <property type="match status" value="1"/>
</dbReference>
<dbReference type="NCBIfam" id="NF004012">
    <property type="entry name" value="PRK05477.1-2"/>
    <property type="match status" value="1"/>
</dbReference>
<dbReference type="Pfam" id="PF02637">
    <property type="entry name" value="GatB_Yqey"/>
    <property type="match status" value="1"/>
</dbReference>
<dbReference type="NCBIfam" id="TIGR00133">
    <property type="entry name" value="gatB"/>
    <property type="match status" value="1"/>
</dbReference>
<sequence length="518" mass="59159">MPKYQAIIGMEVHVEFKTKSKMFCACKNDPELKEPNINICEICLGHPGTLPTANKQAIEWTVLVGKALNCNIRELSKFDRKHYFYPDLPKAYQISQYDEPIAENGYINIDLKLEDNPRSEVKIGITRAHLEEDTAKLTHSTDGSTLVDFNRAGTPLLEIVTDPDFQTGLEAKTYCQELRTLMRFLGVSNADMEKGQMRCEANISVQEAGCFEIKDGIVKTIGNYKLNNKVEVKNINSFKAVEKAINYEIQRQTEMIEKGEEWPQQTRGWDENNNQTVLQRIKENAADYRYFPEPDIPPFHPNRLTKNYTMPELPQARRARFHNEYGLSYSDAKILTTDKDWADFTDATMSELYEWLHSLPENTKIEEQQIIEGNKNRLAKLCGSWITSKLMGIMSEKSVHIKVLKISPENFAELIILIYSKKLSPTNALQVLSEMIDSNVNMDPTHIMEDKGYGQVSDINQLEKIIDEVITSNPNQVTQFINGKDTIIKFLIGMVMKATEGSADPNITEELLRKKLSN</sequence>
<dbReference type="InterPro" id="IPR042114">
    <property type="entry name" value="GatB_C_1"/>
</dbReference>
<dbReference type="InterPro" id="IPR003789">
    <property type="entry name" value="Asn/Gln_tRNA_amidoTrase-B-like"/>
</dbReference>
<dbReference type="SMART" id="SM00845">
    <property type="entry name" value="GatB_Yqey"/>
    <property type="match status" value="1"/>
</dbReference>
<keyword evidence="4 10" id="KW-0547">Nucleotide-binding</keyword>
<dbReference type="InterPro" id="IPR004413">
    <property type="entry name" value="GatB"/>
</dbReference>
<dbReference type="EC" id="6.3.5.-" evidence="10"/>
<comment type="similarity">
    <text evidence="1 10">Belongs to the GatB/GatE family. GatB subfamily.</text>
</comment>
<dbReference type="GO" id="GO:0050566">
    <property type="term" value="F:asparaginyl-tRNA synthase (glutamine-hydrolyzing) activity"/>
    <property type="evidence" value="ECO:0007669"/>
    <property type="project" value="RHEA"/>
</dbReference>
<evidence type="ECO:0000259" key="11">
    <source>
        <dbReference type="SMART" id="SM00845"/>
    </source>
</evidence>
<evidence type="ECO:0000256" key="6">
    <source>
        <dbReference type="ARBA" id="ARBA00022917"/>
    </source>
</evidence>
<protein>
    <recommendedName>
        <fullName evidence="10">Aspartyl/glutamyl-tRNA(Asn/Gln) amidotransferase subunit B</fullName>
        <shortName evidence="10">Asp/Glu-ADT subunit B</shortName>
        <ecNumber evidence="10">6.3.5.-</ecNumber>
    </recommendedName>
</protein>
<dbReference type="SUPFAM" id="SSF55931">
    <property type="entry name" value="Glutamine synthetase/guanido kinase"/>
    <property type="match status" value="1"/>
</dbReference>
<dbReference type="InterPro" id="IPR017958">
    <property type="entry name" value="Gln-tRNA_amidoTrfase_suB_CS"/>
</dbReference>
<dbReference type="AlphaFoldDB" id="A0A1F6LJM2"/>
<dbReference type="FunFam" id="1.10.10.410:FF:000001">
    <property type="entry name" value="Aspartyl/glutamyl-tRNA(Asn/Gln) amidotransferase subunit B"/>
    <property type="match status" value="1"/>
</dbReference>
<feature type="domain" description="Asn/Gln amidotransferase" evidence="11">
    <location>
        <begin position="368"/>
        <end position="516"/>
    </location>
</feature>
<evidence type="ECO:0000256" key="1">
    <source>
        <dbReference type="ARBA" id="ARBA00005306"/>
    </source>
</evidence>